<evidence type="ECO:0000259" key="7">
    <source>
        <dbReference type="Pfam" id="PF04389"/>
    </source>
</evidence>
<dbReference type="SUPFAM" id="SSF53187">
    <property type="entry name" value="Zn-dependent exopeptidases"/>
    <property type="match status" value="1"/>
</dbReference>
<evidence type="ECO:0000256" key="5">
    <source>
        <dbReference type="ARBA" id="ARBA00022801"/>
    </source>
</evidence>
<dbReference type="InterPro" id="IPR046450">
    <property type="entry name" value="PA_dom_sf"/>
</dbReference>
<dbReference type="Pfam" id="PF04389">
    <property type="entry name" value="Peptidase_M28"/>
    <property type="match status" value="1"/>
</dbReference>
<organism evidence="8 9">
    <name type="scientific">Agrilutibacter solisilvae</name>
    <dbReference type="NCBI Taxonomy" id="2763317"/>
    <lineage>
        <taxon>Bacteria</taxon>
        <taxon>Pseudomonadati</taxon>
        <taxon>Pseudomonadota</taxon>
        <taxon>Gammaproteobacteria</taxon>
        <taxon>Lysobacterales</taxon>
        <taxon>Lysobacteraceae</taxon>
        <taxon>Agrilutibacter</taxon>
    </lineage>
</organism>
<dbReference type="InterPro" id="IPR045175">
    <property type="entry name" value="M28_fam"/>
</dbReference>
<sequence>MKSASYLCAVALAAGLAGCDRAPAPDNAAPAAAPATTTTAAASRHDFDDAINASDFAEHVQTLASDAFEGRGPGSAGEEKSVAYIESQFKRIGLKPGNGDSYFQTVPMVETTADENVTLHLDVDGKPRELKFGSDMVIGTRTGQPKVKVDGSELVFVGYGVNAPEQGWNDYAGVDVKGKTVVMFINDPGFHQQDPKLFEGKRMTYYGRWTYKFEEAARQGAAAALLIHDTEGAAYGWDVVKNSWSGAQFDLRAADDTAPRLPLQGWITGEAARSLMSALGQDLDSLYKAAGTRGFTAMPLKAKASVELTSVISEKSSRNVIARLDGAAHPGEAIVYMAHWDHLGNHAHEADEHGGADGKAGADTIYNGAIDNATGVAGILEIAEAFAQQSPKPDRSLVFLAVTLEESGLLGSKYYVAHPVVPLQDTVAVINLDAMPVIGKARDMTVVGFGSSQLEDILKPLAAAQGRSLHSEATPEDGFYFRSDHFNFAKAGVPALYAKGGDDLLEGGVSAGQAAQVDYRDHRYHKPADEFDAAWKMDGVIQDLEALYGVGRELAGNTQWPTWYEGNAFRAAQQKLRPATSAP</sequence>
<dbReference type="AlphaFoldDB" id="A0A974Y076"/>
<keyword evidence="9" id="KW-1185">Reference proteome</keyword>
<dbReference type="CDD" id="cd04821">
    <property type="entry name" value="PA_M28_1_2"/>
    <property type="match status" value="1"/>
</dbReference>
<dbReference type="FunFam" id="3.40.630.10:FF:000088">
    <property type="entry name" value="Peptidase M20"/>
    <property type="match status" value="1"/>
</dbReference>
<dbReference type="PANTHER" id="PTHR12147">
    <property type="entry name" value="METALLOPEPTIDASE M28 FAMILY MEMBER"/>
    <property type="match status" value="1"/>
</dbReference>
<accession>A0A974Y076</accession>
<evidence type="ECO:0000256" key="2">
    <source>
        <dbReference type="ARBA" id="ARBA00022670"/>
    </source>
</evidence>
<evidence type="ECO:0000256" key="4">
    <source>
        <dbReference type="ARBA" id="ARBA00022729"/>
    </source>
</evidence>
<keyword evidence="5" id="KW-0378">Hydrolase</keyword>
<dbReference type="EMBL" id="CP071518">
    <property type="protein sequence ID" value="QSX79011.1"/>
    <property type="molecule type" value="Genomic_DNA"/>
</dbReference>
<protein>
    <submittedName>
        <fullName evidence="8">M28 family peptidase</fullName>
    </submittedName>
</protein>
<evidence type="ECO:0000256" key="3">
    <source>
        <dbReference type="ARBA" id="ARBA00022723"/>
    </source>
</evidence>
<keyword evidence="3" id="KW-0479">Metal-binding</keyword>
<dbReference type="GO" id="GO:0004177">
    <property type="term" value="F:aminopeptidase activity"/>
    <property type="evidence" value="ECO:0007669"/>
    <property type="project" value="UniProtKB-KW"/>
</dbReference>
<evidence type="ECO:0000256" key="1">
    <source>
        <dbReference type="ARBA" id="ARBA00022438"/>
    </source>
</evidence>
<dbReference type="GO" id="GO:0006508">
    <property type="term" value="P:proteolysis"/>
    <property type="evidence" value="ECO:0007669"/>
    <property type="project" value="UniProtKB-KW"/>
</dbReference>
<gene>
    <name evidence="8" type="ORF">I8J32_003615</name>
</gene>
<dbReference type="PANTHER" id="PTHR12147:SF56">
    <property type="entry name" value="AMINOPEPTIDASE YDR415C-RELATED"/>
    <property type="match status" value="1"/>
</dbReference>
<evidence type="ECO:0000313" key="8">
    <source>
        <dbReference type="EMBL" id="QSX79011.1"/>
    </source>
</evidence>
<dbReference type="KEGG" id="lsf:I8J32_003615"/>
<dbReference type="Proteomes" id="UP000639274">
    <property type="component" value="Chromosome"/>
</dbReference>
<keyword evidence="4" id="KW-0732">Signal</keyword>
<dbReference type="SUPFAM" id="SSF52025">
    <property type="entry name" value="PA domain"/>
    <property type="match status" value="1"/>
</dbReference>
<evidence type="ECO:0000313" key="9">
    <source>
        <dbReference type="Proteomes" id="UP000639274"/>
    </source>
</evidence>
<name>A0A974Y076_9GAMM</name>
<keyword evidence="1" id="KW-0031">Aminopeptidase</keyword>
<dbReference type="Gene3D" id="3.50.30.30">
    <property type="match status" value="1"/>
</dbReference>
<reference evidence="8 9" key="1">
    <citation type="submission" date="2021-03" db="EMBL/GenBank/DDBJ databases">
        <title>Lysobacter sp. nov. isolated from soil of gangwondo yeongwol, south Korea.</title>
        <authorList>
            <person name="Kim K.R."/>
            <person name="Kim K.H."/>
            <person name="Jeon C.O."/>
        </authorList>
    </citation>
    <scope>NUCLEOTIDE SEQUENCE [LARGE SCALE GENOMIC DNA]</scope>
    <source>
        <strain evidence="8 9">R19</strain>
    </source>
</reference>
<keyword evidence="6" id="KW-0862">Zinc</keyword>
<feature type="domain" description="Peptidase M28" evidence="7">
    <location>
        <begin position="319"/>
        <end position="536"/>
    </location>
</feature>
<proteinExistence type="predicted"/>
<dbReference type="CDD" id="cd05660">
    <property type="entry name" value="M28_like_PA"/>
    <property type="match status" value="1"/>
</dbReference>
<dbReference type="GO" id="GO:0008235">
    <property type="term" value="F:metalloexopeptidase activity"/>
    <property type="evidence" value="ECO:0007669"/>
    <property type="project" value="InterPro"/>
</dbReference>
<dbReference type="Gene3D" id="3.40.630.10">
    <property type="entry name" value="Zn peptidases"/>
    <property type="match status" value="2"/>
</dbReference>
<evidence type="ECO:0000256" key="6">
    <source>
        <dbReference type="ARBA" id="ARBA00022833"/>
    </source>
</evidence>
<keyword evidence="2" id="KW-0645">Protease</keyword>
<dbReference type="RefSeq" id="WP_200615135.1">
    <property type="nucleotide sequence ID" value="NZ_CP071518.1"/>
</dbReference>
<dbReference type="GO" id="GO:0046872">
    <property type="term" value="F:metal ion binding"/>
    <property type="evidence" value="ECO:0007669"/>
    <property type="project" value="UniProtKB-KW"/>
</dbReference>
<dbReference type="PROSITE" id="PS51257">
    <property type="entry name" value="PROKAR_LIPOPROTEIN"/>
    <property type="match status" value="1"/>
</dbReference>
<dbReference type="InterPro" id="IPR007484">
    <property type="entry name" value="Peptidase_M28"/>
</dbReference>